<dbReference type="Proteomes" id="UP001222325">
    <property type="component" value="Unassembled WGS sequence"/>
</dbReference>
<feature type="non-terminal residue" evidence="1">
    <location>
        <position position="1"/>
    </location>
</feature>
<accession>A0AAD6TT88</accession>
<dbReference type="EMBL" id="JARJCN010000073">
    <property type="protein sequence ID" value="KAJ7077410.1"/>
    <property type="molecule type" value="Genomic_DNA"/>
</dbReference>
<proteinExistence type="predicted"/>
<dbReference type="AlphaFoldDB" id="A0AAD6TT88"/>
<sequence length="123" mass="14015">TVVQFRTIDWMLEACTLRIRLPGHGQNNAPNFNTKTNRVEVHRINQSSILDIASLAVDSLPPAREKLASVQIDANDGLEWAYHFPCAMDTLHTFIITAADFQTDLDWWQDKRLEIPCALLLIQ</sequence>
<evidence type="ECO:0000313" key="2">
    <source>
        <dbReference type="Proteomes" id="UP001222325"/>
    </source>
</evidence>
<name>A0AAD6TT88_9AGAR</name>
<protein>
    <submittedName>
        <fullName evidence="1">Uncharacterized protein</fullName>
    </submittedName>
</protein>
<keyword evidence="2" id="KW-1185">Reference proteome</keyword>
<organism evidence="1 2">
    <name type="scientific">Mycena belliarum</name>
    <dbReference type="NCBI Taxonomy" id="1033014"/>
    <lineage>
        <taxon>Eukaryota</taxon>
        <taxon>Fungi</taxon>
        <taxon>Dikarya</taxon>
        <taxon>Basidiomycota</taxon>
        <taxon>Agaricomycotina</taxon>
        <taxon>Agaricomycetes</taxon>
        <taxon>Agaricomycetidae</taxon>
        <taxon>Agaricales</taxon>
        <taxon>Marasmiineae</taxon>
        <taxon>Mycenaceae</taxon>
        <taxon>Mycena</taxon>
    </lineage>
</organism>
<reference evidence="1" key="1">
    <citation type="submission" date="2023-03" db="EMBL/GenBank/DDBJ databases">
        <title>Massive genome expansion in bonnet fungi (Mycena s.s.) driven by repeated elements and novel gene families across ecological guilds.</title>
        <authorList>
            <consortium name="Lawrence Berkeley National Laboratory"/>
            <person name="Harder C.B."/>
            <person name="Miyauchi S."/>
            <person name="Viragh M."/>
            <person name="Kuo A."/>
            <person name="Thoen E."/>
            <person name="Andreopoulos B."/>
            <person name="Lu D."/>
            <person name="Skrede I."/>
            <person name="Drula E."/>
            <person name="Henrissat B."/>
            <person name="Morin E."/>
            <person name="Kohler A."/>
            <person name="Barry K."/>
            <person name="LaButti K."/>
            <person name="Morin E."/>
            <person name="Salamov A."/>
            <person name="Lipzen A."/>
            <person name="Mereny Z."/>
            <person name="Hegedus B."/>
            <person name="Baldrian P."/>
            <person name="Stursova M."/>
            <person name="Weitz H."/>
            <person name="Taylor A."/>
            <person name="Grigoriev I.V."/>
            <person name="Nagy L.G."/>
            <person name="Martin F."/>
            <person name="Kauserud H."/>
        </authorList>
    </citation>
    <scope>NUCLEOTIDE SEQUENCE</scope>
    <source>
        <strain evidence="1">CBHHK173m</strain>
    </source>
</reference>
<evidence type="ECO:0000313" key="1">
    <source>
        <dbReference type="EMBL" id="KAJ7077410.1"/>
    </source>
</evidence>
<comment type="caution">
    <text evidence="1">The sequence shown here is derived from an EMBL/GenBank/DDBJ whole genome shotgun (WGS) entry which is preliminary data.</text>
</comment>
<gene>
    <name evidence="1" type="ORF">B0H15DRAFT_789709</name>
</gene>